<dbReference type="OrthoDB" id="7876148at2"/>
<organism evidence="1 2">
    <name type="scientific">Actibacterium pelagium</name>
    <dbReference type="NCBI Taxonomy" id="2029103"/>
    <lineage>
        <taxon>Bacteria</taxon>
        <taxon>Pseudomonadati</taxon>
        <taxon>Pseudomonadota</taxon>
        <taxon>Alphaproteobacteria</taxon>
        <taxon>Rhodobacterales</taxon>
        <taxon>Roseobacteraceae</taxon>
        <taxon>Actibacterium</taxon>
    </lineage>
</organism>
<evidence type="ECO:0000313" key="2">
    <source>
        <dbReference type="Proteomes" id="UP000606730"/>
    </source>
</evidence>
<gene>
    <name evidence="1" type="ORF">GCM10011517_14180</name>
</gene>
<proteinExistence type="predicted"/>
<accession>A0A917AFI3</accession>
<dbReference type="EMBL" id="BMKN01000001">
    <property type="protein sequence ID" value="GGE47540.1"/>
    <property type="molecule type" value="Genomic_DNA"/>
</dbReference>
<protein>
    <submittedName>
        <fullName evidence="1">Uncharacterized protein</fullName>
    </submittedName>
</protein>
<name>A0A917AFI3_9RHOB</name>
<evidence type="ECO:0000313" key="1">
    <source>
        <dbReference type="EMBL" id="GGE47540.1"/>
    </source>
</evidence>
<keyword evidence="2" id="KW-1185">Reference proteome</keyword>
<reference evidence="1" key="2">
    <citation type="submission" date="2020-09" db="EMBL/GenBank/DDBJ databases">
        <authorList>
            <person name="Sun Q."/>
            <person name="Zhou Y."/>
        </authorList>
    </citation>
    <scope>NUCLEOTIDE SEQUENCE</scope>
    <source>
        <strain evidence="1">CGMCC 1.16012</strain>
    </source>
</reference>
<dbReference type="Proteomes" id="UP000606730">
    <property type="component" value="Unassembled WGS sequence"/>
</dbReference>
<comment type="caution">
    <text evidence="1">The sequence shown here is derived from an EMBL/GenBank/DDBJ whole genome shotgun (WGS) entry which is preliminary data.</text>
</comment>
<reference evidence="1" key="1">
    <citation type="journal article" date="2014" name="Int. J. Syst. Evol. Microbiol.">
        <title>Complete genome sequence of Corynebacterium casei LMG S-19264T (=DSM 44701T), isolated from a smear-ripened cheese.</title>
        <authorList>
            <consortium name="US DOE Joint Genome Institute (JGI-PGF)"/>
            <person name="Walter F."/>
            <person name="Albersmeier A."/>
            <person name="Kalinowski J."/>
            <person name="Ruckert C."/>
        </authorList>
    </citation>
    <scope>NUCLEOTIDE SEQUENCE</scope>
    <source>
        <strain evidence="1">CGMCC 1.16012</strain>
    </source>
</reference>
<dbReference type="AlphaFoldDB" id="A0A917AFI3"/>
<dbReference type="RefSeq" id="WP_095595775.1">
    <property type="nucleotide sequence ID" value="NZ_BMKN01000001.1"/>
</dbReference>
<sequence length="76" mass="8266">MALINDLAEELARDAIALSKKTGDDEFPEELGMDIGRTSTTLEEAYMTALRLLRSAERARAVLAARGAQAASEDKR</sequence>